<reference evidence="3" key="1">
    <citation type="submission" date="2020-08" db="EMBL/GenBank/DDBJ databases">
        <title>Genome sequencing and assembly of the red palm weevil Rhynchophorus ferrugineus.</title>
        <authorList>
            <person name="Dias G.B."/>
            <person name="Bergman C.M."/>
            <person name="Manee M."/>
        </authorList>
    </citation>
    <scope>NUCLEOTIDE SEQUENCE</scope>
    <source>
        <strain evidence="3">AA-2017</strain>
        <tissue evidence="3">Whole larva</tissue>
    </source>
</reference>
<comment type="caution">
    <text evidence="3">The sequence shown here is derived from an EMBL/GenBank/DDBJ whole genome shotgun (WGS) entry which is preliminary data.</text>
</comment>
<proteinExistence type="predicted"/>
<dbReference type="PANTHER" id="PTHR11049:SF5">
    <property type="entry name" value="ACYL-COA THIOESTER HYDROLASE YCIA"/>
    <property type="match status" value="1"/>
</dbReference>
<dbReference type="InterPro" id="IPR040170">
    <property type="entry name" value="Cytosol_ACT"/>
</dbReference>
<dbReference type="Proteomes" id="UP000625711">
    <property type="component" value="Unassembled WGS sequence"/>
</dbReference>
<evidence type="ECO:0000256" key="1">
    <source>
        <dbReference type="ARBA" id="ARBA00022801"/>
    </source>
</evidence>
<dbReference type="InterPro" id="IPR033120">
    <property type="entry name" value="HOTDOG_ACOT"/>
</dbReference>
<dbReference type="GO" id="GO:0005829">
    <property type="term" value="C:cytosol"/>
    <property type="evidence" value="ECO:0007669"/>
    <property type="project" value="TreeGrafter"/>
</dbReference>
<evidence type="ECO:0000259" key="2">
    <source>
        <dbReference type="PROSITE" id="PS51770"/>
    </source>
</evidence>
<keyword evidence="1" id="KW-0378">Hydrolase</keyword>
<dbReference type="SUPFAM" id="SSF54637">
    <property type="entry name" value="Thioesterase/thiol ester dehydrase-isomerase"/>
    <property type="match status" value="1"/>
</dbReference>
<dbReference type="Pfam" id="PF03061">
    <property type="entry name" value="4HBT"/>
    <property type="match status" value="1"/>
</dbReference>
<dbReference type="GO" id="GO:0006637">
    <property type="term" value="P:acyl-CoA metabolic process"/>
    <property type="evidence" value="ECO:0007669"/>
    <property type="project" value="TreeGrafter"/>
</dbReference>
<dbReference type="GO" id="GO:0052816">
    <property type="term" value="F:long-chain fatty acyl-CoA hydrolase activity"/>
    <property type="evidence" value="ECO:0007669"/>
    <property type="project" value="TreeGrafter"/>
</dbReference>
<gene>
    <name evidence="3" type="ORF">GWI33_011469</name>
</gene>
<dbReference type="GO" id="GO:0009062">
    <property type="term" value="P:fatty acid catabolic process"/>
    <property type="evidence" value="ECO:0007669"/>
    <property type="project" value="TreeGrafter"/>
</dbReference>
<keyword evidence="4" id="KW-1185">Reference proteome</keyword>
<dbReference type="EMBL" id="JAACXV010009500">
    <property type="protein sequence ID" value="KAF7275642.1"/>
    <property type="molecule type" value="Genomic_DNA"/>
</dbReference>
<dbReference type="InterPro" id="IPR029069">
    <property type="entry name" value="HotDog_dom_sf"/>
</dbReference>
<dbReference type="InterPro" id="IPR006683">
    <property type="entry name" value="Thioestr_dom"/>
</dbReference>
<evidence type="ECO:0000313" key="3">
    <source>
        <dbReference type="EMBL" id="KAF7275642.1"/>
    </source>
</evidence>
<protein>
    <recommendedName>
        <fullName evidence="2">HotDog ACOT-type domain-containing protein</fullName>
    </recommendedName>
</protein>
<feature type="domain" description="HotDog ACOT-type" evidence="2">
    <location>
        <begin position="1"/>
        <end position="102"/>
    </location>
</feature>
<dbReference type="CDD" id="cd03442">
    <property type="entry name" value="BFIT_BACH"/>
    <property type="match status" value="1"/>
</dbReference>
<organism evidence="3 4">
    <name type="scientific">Rhynchophorus ferrugineus</name>
    <name type="common">Red palm weevil</name>
    <name type="synonym">Curculio ferrugineus</name>
    <dbReference type="NCBI Taxonomy" id="354439"/>
    <lineage>
        <taxon>Eukaryota</taxon>
        <taxon>Metazoa</taxon>
        <taxon>Ecdysozoa</taxon>
        <taxon>Arthropoda</taxon>
        <taxon>Hexapoda</taxon>
        <taxon>Insecta</taxon>
        <taxon>Pterygota</taxon>
        <taxon>Neoptera</taxon>
        <taxon>Endopterygota</taxon>
        <taxon>Coleoptera</taxon>
        <taxon>Polyphaga</taxon>
        <taxon>Cucujiformia</taxon>
        <taxon>Curculionidae</taxon>
        <taxon>Dryophthorinae</taxon>
        <taxon>Rhynchophorus</taxon>
    </lineage>
</organism>
<evidence type="ECO:0000313" key="4">
    <source>
        <dbReference type="Proteomes" id="UP000625711"/>
    </source>
</evidence>
<dbReference type="PROSITE" id="PS51770">
    <property type="entry name" value="HOTDOG_ACOT"/>
    <property type="match status" value="1"/>
</dbReference>
<accession>A0A834I6X7</accession>
<dbReference type="Gene3D" id="3.10.129.10">
    <property type="entry name" value="Hotdog Thioesterase"/>
    <property type="match status" value="1"/>
</dbReference>
<sequence length="119" mass="13298">MPADSNWSGDIFGGWLVSQMDIAAAIHCERVTEGRCVTISIHEMTFLVPVKIGDVISCYTEIMKVGNTSLQVHVEVWGTSNCREYPNKVTEGLFTFVAVDESGKKRKIPESIKQEYNVE</sequence>
<name>A0A834I6X7_RHYFE</name>
<dbReference type="AlphaFoldDB" id="A0A834I6X7"/>
<dbReference type="PANTHER" id="PTHR11049">
    <property type="entry name" value="ACYL COENZYME A THIOESTER HYDROLASE"/>
    <property type="match status" value="1"/>
</dbReference>
<dbReference type="OrthoDB" id="8122844at2759"/>